<organism evidence="4 5">
    <name type="scientific">Nelumbo nucifera</name>
    <name type="common">Sacred lotus</name>
    <dbReference type="NCBI Taxonomy" id="4432"/>
    <lineage>
        <taxon>Eukaryota</taxon>
        <taxon>Viridiplantae</taxon>
        <taxon>Streptophyta</taxon>
        <taxon>Embryophyta</taxon>
        <taxon>Tracheophyta</taxon>
        <taxon>Spermatophyta</taxon>
        <taxon>Magnoliopsida</taxon>
        <taxon>Proteales</taxon>
        <taxon>Nelumbonaceae</taxon>
        <taxon>Nelumbo</taxon>
    </lineage>
</organism>
<evidence type="ECO:0000313" key="4">
    <source>
        <dbReference type="Proteomes" id="UP000189703"/>
    </source>
</evidence>
<dbReference type="OrthoDB" id="1908178at2759"/>
<dbReference type="PANTHER" id="PTHR45717:SF3">
    <property type="entry name" value="OS04G0544400 PROTEIN"/>
    <property type="match status" value="1"/>
</dbReference>
<keyword evidence="2" id="KW-0677">Repeat</keyword>
<dbReference type="eggNOG" id="KOG4197">
    <property type="taxonomic scope" value="Eukaryota"/>
</dbReference>
<dbReference type="Pfam" id="PF13041">
    <property type="entry name" value="PPR_2"/>
    <property type="match status" value="1"/>
</dbReference>
<feature type="repeat" description="PPR" evidence="3">
    <location>
        <begin position="242"/>
        <end position="276"/>
    </location>
</feature>
<dbReference type="AlphaFoldDB" id="A0A1U7YZK1"/>
<dbReference type="Gene3D" id="1.25.40.10">
    <property type="entry name" value="Tetratricopeptide repeat domain"/>
    <property type="match status" value="3"/>
</dbReference>
<dbReference type="GeneID" id="104589450"/>
<dbReference type="Proteomes" id="UP000189703">
    <property type="component" value="Unplaced"/>
</dbReference>
<dbReference type="STRING" id="4432.A0A1U7YZK1"/>
<sequence>MIAYTALQAPSPLQHLPLSSTSHYSPVILGVRRSIVIRTDPNPKNSISCSISQVHNYGTVDYERKPVLKWNSLYRRISLMENPELGSSTVLDQWEKEGRKLSKWVLSRVVKELRKFRRYKFALEVYEWMTNQGDRFRVASSDAAIQLDLISKVHGISTAEDYFSRLPETLKDRRTYGSLLNAYAQSKMREKAENVIEEMRKKGYANHPLPYNVMMTLYMNLNEYEKANSLISEMMEKKIPLDIYSYNIWLSSCGAMGSMEKMEQVFEQMSLDGTINPNWTTYSTMATMYIKMGYFEKAKDCLKKVEIRITGRDRMPYHYLLSLYGGIGSKEEVYRIWNKYKSNFPSIPNLGYHAMIASLVRLGDISGAEIIYEEWLSVRSNYDPRICNLLIGWYVREGSLEKAETFLSHVTEVGGKLNSNTWEIIAEGHIKKKQIVEALSCMKKASVAEGAKNWRPKLTNVSAFLSLCEEESDIASKDALIEVLRQVGCLENATYKSLVSRNGRRGVDLKLSLEN</sequence>
<dbReference type="NCBIfam" id="TIGR00756">
    <property type="entry name" value="PPR"/>
    <property type="match status" value="3"/>
</dbReference>
<accession>A0A1U7YZK1</accession>
<protein>
    <submittedName>
        <fullName evidence="5">Pentatricopeptide repeat-containing protein At1g02150</fullName>
    </submittedName>
</protein>
<keyword evidence="4" id="KW-1185">Reference proteome</keyword>
<evidence type="ECO:0000313" key="5">
    <source>
        <dbReference type="RefSeq" id="XP_010246096.1"/>
    </source>
</evidence>
<dbReference type="Pfam" id="PF01535">
    <property type="entry name" value="PPR"/>
    <property type="match status" value="4"/>
</dbReference>
<dbReference type="InterPro" id="IPR011990">
    <property type="entry name" value="TPR-like_helical_dom_sf"/>
</dbReference>
<evidence type="ECO:0000256" key="1">
    <source>
        <dbReference type="ARBA" id="ARBA00007626"/>
    </source>
</evidence>
<name>A0A1U7YZK1_NELNU</name>
<dbReference type="RefSeq" id="XP_010246096.1">
    <property type="nucleotide sequence ID" value="XM_010247794.2"/>
</dbReference>
<dbReference type="GO" id="GO:0005739">
    <property type="term" value="C:mitochondrion"/>
    <property type="evidence" value="ECO:0000318"/>
    <property type="project" value="GO_Central"/>
</dbReference>
<dbReference type="GO" id="GO:0003729">
    <property type="term" value="F:mRNA binding"/>
    <property type="evidence" value="ECO:0007669"/>
    <property type="project" value="UniProtKB-ARBA"/>
</dbReference>
<dbReference type="FunFam" id="1.25.40.10:FF:000516">
    <property type="entry name" value="Pentatricopeptide repeat-containing protein"/>
    <property type="match status" value="1"/>
</dbReference>
<gene>
    <name evidence="5" type="primary">LOC104589450</name>
</gene>
<dbReference type="PANTHER" id="PTHR45717">
    <property type="entry name" value="OS12G0527900 PROTEIN"/>
    <property type="match status" value="1"/>
</dbReference>
<evidence type="ECO:0000256" key="2">
    <source>
        <dbReference type="ARBA" id="ARBA00022737"/>
    </source>
</evidence>
<dbReference type="PROSITE" id="PS51375">
    <property type="entry name" value="PPR"/>
    <property type="match status" value="3"/>
</dbReference>
<dbReference type="FunCoup" id="A0A1U7YZK1">
    <property type="interactions" value="1043"/>
</dbReference>
<proteinExistence type="inferred from homology"/>
<comment type="similarity">
    <text evidence="1">Belongs to the PPR family. P subfamily.</text>
</comment>
<dbReference type="InterPro" id="IPR002885">
    <property type="entry name" value="PPR_rpt"/>
</dbReference>
<feature type="repeat" description="PPR" evidence="3">
    <location>
        <begin position="172"/>
        <end position="206"/>
    </location>
</feature>
<dbReference type="OMA" id="YDPRICN"/>
<dbReference type="InParanoid" id="A0A1U7YZK1"/>
<reference evidence="5" key="1">
    <citation type="submission" date="2025-08" db="UniProtKB">
        <authorList>
            <consortium name="RefSeq"/>
        </authorList>
    </citation>
    <scope>IDENTIFICATION</scope>
</reference>
<feature type="repeat" description="PPR" evidence="3">
    <location>
        <begin position="207"/>
        <end position="241"/>
    </location>
</feature>
<dbReference type="FunFam" id="1.25.40.10:FF:000253">
    <property type="entry name" value="Pentatricopeptide repeat-containing protein"/>
    <property type="match status" value="1"/>
</dbReference>
<dbReference type="KEGG" id="nnu:104589450"/>
<evidence type="ECO:0000256" key="3">
    <source>
        <dbReference type="PROSITE-ProRule" id="PRU00708"/>
    </source>
</evidence>
<dbReference type="SUPFAM" id="SSF48452">
    <property type="entry name" value="TPR-like"/>
    <property type="match status" value="2"/>
</dbReference>